<dbReference type="AlphaFoldDB" id="A0AAD0U963"/>
<proteinExistence type="predicted"/>
<evidence type="ECO:0000313" key="2">
    <source>
        <dbReference type="Proteomes" id="UP000269199"/>
    </source>
</evidence>
<dbReference type="EMBL" id="CP024996">
    <property type="protein sequence ID" value="AYR25693.1"/>
    <property type="molecule type" value="Genomic_DNA"/>
</dbReference>
<dbReference type="Proteomes" id="UP000269199">
    <property type="component" value="Chromosome"/>
</dbReference>
<accession>A0AAD0U963</accession>
<name>A0AAD0U963_9BURK</name>
<protein>
    <submittedName>
        <fullName evidence="1">Uncharacterized protein</fullName>
    </submittedName>
</protein>
<sequence>MLESIRRMTREVDNLIRVTYGIDSLASQYQAALRVREQISRRLNGDIRAGGADDFTRRIERINRQIVRAYALNPDAHRYSVVELRGSAANVSREVLEVAANRLGGFETMVSYADVNSRDKLNVMAHLQDIQNNQLVSPLVIDAARRSNNDAATLVDNLLALVQKDPPVLSQHSRVIS</sequence>
<reference evidence="1 2" key="1">
    <citation type="submission" date="2017-11" db="EMBL/GenBank/DDBJ databases">
        <title>Complete genome sequence of Herbaspirillum rubrisubalbicans DSM 11543.</title>
        <authorList>
            <person name="Chen M."/>
            <person name="An Q."/>
        </authorList>
    </citation>
    <scope>NUCLEOTIDE SEQUENCE [LARGE SCALE GENOMIC DNA]</scope>
    <source>
        <strain evidence="1 2">DSM 11543</strain>
    </source>
</reference>
<organism evidence="1 2">
    <name type="scientific">Herbaspirillum rubrisubalbicans</name>
    <dbReference type="NCBI Taxonomy" id="80842"/>
    <lineage>
        <taxon>Bacteria</taxon>
        <taxon>Pseudomonadati</taxon>
        <taxon>Pseudomonadota</taxon>
        <taxon>Betaproteobacteria</taxon>
        <taxon>Burkholderiales</taxon>
        <taxon>Oxalobacteraceae</taxon>
        <taxon>Herbaspirillum</taxon>
    </lineage>
</organism>
<gene>
    <name evidence="1" type="ORF">RC54_18570</name>
</gene>
<evidence type="ECO:0000313" key="1">
    <source>
        <dbReference type="EMBL" id="AYR25693.1"/>
    </source>
</evidence>